<dbReference type="EMBL" id="LAZR01016808">
    <property type="protein sequence ID" value="KKM02914.1"/>
    <property type="molecule type" value="Genomic_DNA"/>
</dbReference>
<evidence type="ECO:0000313" key="1">
    <source>
        <dbReference type="EMBL" id="KKM02914.1"/>
    </source>
</evidence>
<gene>
    <name evidence="1" type="ORF">LCGC14_1779680</name>
</gene>
<sequence length="70" mass="8002">MSKPRFTVSAQRGSQDDYIFYRGQNFDEAVKNLKHARKSVANSSTGHVHFAAYDRDNDSYITLVFEEVGK</sequence>
<protein>
    <submittedName>
        <fullName evidence="1">Uncharacterized protein</fullName>
    </submittedName>
</protein>
<proteinExistence type="predicted"/>
<dbReference type="AlphaFoldDB" id="A0A0F9GVW6"/>
<organism evidence="1">
    <name type="scientific">marine sediment metagenome</name>
    <dbReference type="NCBI Taxonomy" id="412755"/>
    <lineage>
        <taxon>unclassified sequences</taxon>
        <taxon>metagenomes</taxon>
        <taxon>ecological metagenomes</taxon>
    </lineage>
</organism>
<reference evidence="1" key="1">
    <citation type="journal article" date="2015" name="Nature">
        <title>Complex archaea that bridge the gap between prokaryotes and eukaryotes.</title>
        <authorList>
            <person name="Spang A."/>
            <person name="Saw J.H."/>
            <person name="Jorgensen S.L."/>
            <person name="Zaremba-Niedzwiedzka K."/>
            <person name="Martijn J."/>
            <person name="Lind A.E."/>
            <person name="van Eijk R."/>
            <person name="Schleper C."/>
            <person name="Guy L."/>
            <person name="Ettema T.J."/>
        </authorList>
    </citation>
    <scope>NUCLEOTIDE SEQUENCE</scope>
</reference>
<accession>A0A0F9GVW6</accession>
<name>A0A0F9GVW6_9ZZZZ</name>
<comment type="caution">
    <text evidence="1">The sequence shown here is derived from an EMBL/GenBank/DDBJ whole genome shotgun (WGS) entry which is preliminary data.</text>
</comment>